<evidence type="ECO:0000313" key="2">
    <source>
        <dbReference type="EMBL" id="KIZ02198.1"/>
    </source>
</evidence>
<dbReference type="Gene3D" id="3.30.200.20">
    <property type="entry name" value="Phosphorylase Kinase, domain 1"/>
    <property type="match status" value="1"/>
</dbReference>
<dbReference type="Proteomes" id="UP000054498">
    <property type="component" value="Unassembled WGS sequence"/>
</dbReference>
<evidence type="ECO:0000313" key="3">
    <source>
        <dbReference type="Proteomes" id="UP000054498"/>
    </source>
</evidence>
<feature type="region of interest" description="Disordered" evidence="1">
    <location>
        <begin position="1"/>
        <end position="21"/>
    </location>
</feature>
<dbReference type="KEGG" id="mng:MNEG_5757"/>
<dbReference type="EMBL" id="KK101098">
    <property type="protein sequence ID" value="KIZ02198.1"/>
    <property type="molecule type" value="Genomic_DNA"/>
</dbReference>
<dbReference type="InterPro" id="IPR011009">
    <property type="entry name" value="Kinase-like_dom_sf"/>
</dbReference>
<protein>
    <recommendedName>
        <fullName evidence="4">Protein kinase domain-containing protein</fullName>
    </recommendedName>
</protein>
<dbReference type="SUPFAM" id="SSF56112">
    <property type="entry name" value="Protein kinase-like (PK-like)"/>
    <property type="match status" value="1"/>
</dbReference>
<dbReference type="AlphaFoldDB" id="A0A0D2JTI1"/>
<evidence type="ECO:0000256" key="1">
    <source>
        <dbReference type="SAM" id="MobiDB-lite"/>
    </source>
</evidence>
<gene>
    <name evidence="2" type="ORF">MNEG_5757</name>
</gene>
<dbReference type="RefSeq" id="XP_013901217.1">
    <property type="nucleotide sequence ID" value="XM_014045763.1"/>
</dbReference>
<accession>A0A0D2JTI1</accession>
<name>A0A0D2JTI1_9CHLO</name>
<dbReference type="GeneID" id="25738634"/>
<proteinExistence type="predicted"/>
<evidence type="ECO:0008006" key="4">
    <source>
        <dbReference type="Google" id="ProtNLM"/>
    </source>
</evidence>
<keyword evidence="3" id="KW-1185">Reference proteome</keyword>
<organism evidence="2 3">
    <name type="scientific">Monoraphidium neglectum</name>
    <dbReference type="NCBI Taxonomy" id="145388"/>
    <lineage>
        <taxon>Eukaryota</taxon>
        <taxon>Viridiplantae</taxon>
        <taxon>Chlorophyta</taxon>
        <taxon>core chlorophytes</taxon>
        <taxon>Chlorophyceae</taxon>
        <taxon>CS clade</taxon>
        <taxon>Sphaeropleales</taxon>
        <taxon>Selenastraceae</taxon>
        <taxon>Monoraphidium</taxon>
    </lineage>
</organism>
<reference evidence="2 3" key="1">
    <citation type="journal article" date="2013" name="BMC Genomics">
        <title>Reconstruction of the lipid metabolism for the microalga Monoraphidium neglectum from its genome sequence reveals characteristics suitable for biofuel production.</title>
        <authorList>
            <person name="Bogen C."/>
            <person name="Al-Dilaimi A."/>
            <person name="Albersmeier A."/>
            <person name="Wichmann J."/>
            <person name="Grundmann M."/>
            <person name="Rupp O."/>
            <person name="Lauersen K.J."/>
            <person name="Blifernez-Klassen O."/>
            <person name="Kalinowski J."/>
            <person name="Goesmann A."/>
            <person name="Mussgnug J.H."/>
            <person name="Kruse O."/>
        </authorList>
    </citation>
    <scope>NUCLEOTIDE SEQUENCE [LARGE SCALE GENOMIC DNA]</scope>
    <source>
        <strain evidence="2 3">SAG 48.87</strain>
    </source>
</reference>
<sequence length="153" mass="16314">MGCNASLPASTLTGAGGGMRARGRAASEDLRKAVEAASDPAAVEASRRAAARAQDDALAMFSANEGQAFRDKYVRATLVFTAAHRSTNEAVAIKAIKKEGDGRGQEQQRRRVMLEGHPHAVRLLDVYEDAKAYHLVMEMLGGETQTEGPCDAK</sequence>